<proteinExistence type="predicted"/>
<protein>
    <recommendedName>
        <fullName evidence="5">Lipoprotein</fullName>
    </recommendedName>
</protein>
<accession>A0A1I3XRX7</accession>
<organism evidence="2 3">
    <name type="scientific">Rhodanobacter glycinis</name>
    <dbReference type="NCBI Taxonomy" id="582702"/>
    <lineage>
        <taxon>Bacteria</taxon>
        <taxon>Pseudomonadati</taxon>
        <taxon>Pseudomonadota</taxon>
        <taxon>Gammaproteobacteria</taxon>
        <taxon>Lysobacterales</taxon>
        <taxon>Rhodanobacteraceae</taxon>
        <taxon>Rhodanobacter</taxon>
    </lineage>
</organism>
<dbReference type="InterPro" id="IPR042268">
    <property type="entry name" value="BamC_C"/>
</dbReference>
<keyword evidence="3" id="KW-1185">Reference proteome</keyword>
<evidence type="ECO:0000313" key="2">
    <source>
        <dbReference type="EMBL" id="SFK22284.1"/>
    </source>
</evidence>
<reference evidence="2" key="2">
    <citation type="submission" date="2016-10" db="EMBL/GenBank/DDBJ databases">
        <authorList>
            <person name="de Groot N.N."/>
        </authorList>
    </citation>
    <scope>NUCLEOTIDE SEQUENCE [LARGE SCALE GENOMIC DNA]</scope>
    <source>
        <strain evidence="2">MO64</strain>
    </source>
</reference>
<dbReference type="Gene3D" id="3.30.310.170">
    <property type="entry name" value="Outer membrane protein assembly factor BamC"/>
    <property type="match status" value="1"/>
</dbReference>
<evidence type="ECO:0008006" key="5">
    <source>
        <dbReference type="Google" id="ProtNLM"/>
    </source>
</evidence>
<reference evidence="1 4" key="3">
    <citation type="submission" date="2019-08" db="EMBL/GenBank/DDBJ databases">
        <title>Complete genome sequence of Rhodanobacter glycinis strain T01E-68 isolated from tomato root.</title>
        <authorList>
            <person name="Weon H.-Y."/>
            <person name="Lee S.A."/>
        </authorList>
    </citation>
    <scope>NUCLEOTIDE SEQUENCE [LARGE SCALE GENOMIC DNA]</scope>
    <source>
        <strain evidence="1 4">T01E-68</strain>
    </source>
</reference>
<dbReference type="RefSeq" id="WP_008210939.1">
    <property type="nucleotide sequence ID" value="NZ_CP042807.1"/>
</dbReference>
<dbReference type="Proteomes" id="UP000198725">
    <property type="component" value="Unassembled WGS sequence"/>
</dbReference>
<dbReference type="KEGG" id="rgl:CS053_07540"/>
<dbReference type="AlphaFoldDB" id="A0A1I3XRX7"/>
<dbReference type="PROSITE" id="PS51257">
    <property type="entry name" value="PROKAR_LIPOPROTEIN"/>
    <property type="match status" value="1"/>
</dbReference>
<name>A0A1I3XRX7_9GAMM</name>
<evidence type="ECO:0000313" key="4">
    <source>
        <dbReference type="Proteomes" id="UP000321807"/>
    </source>
</evidence>
<dbReference type="EMBL" id="CP042807">
    <property type="protein sequence ID" value="QEE24375.1"/>
    <property type="molecule type" value="Genomic_DNA"/>
</dbReference>
<reference evidence="3" key="1">
    <citation type="submission" date="2016-10" db="EMBL/GenBank/DDBJ databases">
        <authorList>
            <person name="Varghese N."/>
            <person name="Submissions S."/>
        </authorList>
    </citation>
    <scope>NUCLEOTIDE SEQUENCE [LARGE SCALE GENOMIC DNA]</scope>
    <source>
        <strain evidence="3">MO64</strain>
    </source>
</reference>
<dbReference type="EMBL" id="FOSR01000001">
    <property type="protein sequence ID" value="SFK22284.1"/>
    <property type="molecule type" value="Genomic_DNA"/>
</dbReference>
<gene>
    <name evidence="1" type="ORF">CS053_07540</name>
    <name evidence="2" type="ORF">SAMN05192579_101127</name>
</gene>
<sequence length="196" mass="19820">MKKSSLAVALPALALTGLLLSGCGMFRSTKAWETAKQETPLEIPPGLDTPTASEALVIPPPGANQPNANGATARVGANAGVIADGFVVSDSVANVYNRVGQALEAGDIGTVQSHDDSAHTYTVAVVASDASEKKGGFFHRMFHHDKSTSDAAPGAAPHTVQISVGSSGDASQVRAQGNAAAVAKVIDALKSRLGGH</sequence>
<dbReference type="Proteomes" id="UP000321807">
    <property type="component" value="Chromosome"/>
</dbReference>
<evidence type="ECO:0000313" key="1">
    <source>
        <dbReference type="EMBL" id="QEE24375.1"/>
    </source>
</evidence>
<evidence type="ECO:0000313" key="3">
    <source>
        <dbReference type="Proteomes" id="UP000198725"/>
    </source>
</evidence>